<accession>A0ABV5FDI5</accession>
<keyword evidence="1" id="KW-0812">Transmembrane</keyword>
<dbReference type="EMBL" id="JBHMFC010000077">
    <property type="protein sequence ID" value="MFB9057513.1"/>
    <property type="molecule type" value="Genomic_DNA"/>
</dbReference>
<comment type="caution">
    <text evidence="2">The sequence shown here is derived from an EMBL/GenBank/DDBJ whole genome shotgun (WGS) entry which is preliminary data.</text>
</comment>
<proteinExistence type="predicted"/>
<evidence type="ECO:0008006" key="4">
    <source>
        <dbReference type="Google" id="ProtNLM"/>
    </source>
</evidence>
<sequence>MKKWLIIIAIISFLGFVLFKYIFDKQPCLPPERHELVPLVAIWSGGCDGGEWIELVEIKEDKYRFRIYQDWNGELKMDADFEFREDRTNLTRVNWESIVCCYSQSLDSLVTLSVVDNVEGKKKYYRLQSIYPAYGGNDWGIIKEKYNLE</sequence>
<protein>
    <recommendedName>
        <fullName evidence="4">Lipoprotein</fullName>
    </recommendedName>
</protein>
<keyword evidence="3" id="KW-1185">Reference proteome</keyword>
<gene>
    <name evidence="2" type="ORF">ACFFU9_12255</name>
</gene>
<name>A0ABV5FDI5_9FLAO</name>
<keyword evidence="1" id="KW-0472">Membrane</keyword>
<dbReference type="RefSeq" id="WP_379861747.1">
    <property type="nucleotide sequence ID" value="NZ_JBHMFC010000077.1"/>
</dbReference>
<reference evidence="2 3" key="1">
    <citation type="submission" date="2024-09" db="EMBL/GenBank/DDBJ databases">
        <authorList>
            <person name="Sun Q."/>
            <person name="Mori K."/>
        </authorList>
    </citation>
    <scope>NUCLEOTIDE SEQUENCE [LARGE SCALE GENOMIC DNA]</scope>
    <source>
        <strain evidence="2 3">CECT 8622</strain>
    </source>
</reference>
<evidence type="ECO:0000313" key="2">
    <source>
        <dbReference type="EMBL" id="MFB9057513.1"/>
    </source>
</evidence>
<organism evidence="2 3">
    <name type="scientific">Mariniflexile ostreae</name>
    <dbReference type="NCBI Taxonomy" id="1520892"/>
    <lineage>
        <taxon>Bacteria</taxon>
        <taxon>Pseudomonadati</taxon>
        <taxon>Bacteroidota</taxon>
        <taxon>Flavobacteriia</taxon>
        <taxon>Flavobacteriales</taxon>
        <taxon>Flavobacteriaceae</taxon>
        <taxon>Mariniflexile</taxon>
    </lineage>
</organism>
<evidence type="ECO:0000313" key="3">
    <source>
        <dbReference type="Proteomes" id="UP001589585"/>
    </source>
</evidence>
<dbReference type="Proteomes" id="UP001589585">
    <property type="component" value="Unassembled WGS sequence"/>
</dbReference>
<feature type="transmembrane region" description="Helical" evidence="1">
    <location>
        <begin position="6"/>
        <end position="23"/>
    </location>
</feature>
<keyword evidence="1" id="KW-1133">Transmembrane helix</keyword>
<evidence type="ECO:0000256" key="1">
    <source>
        <dbReference type="SAM" id="Phobius"/>
    </source>
</evidence>